<sequence length="43" mass="5034">MVLQKLRNCFKPYLSTISFIDSALTIAHTVFGAKIFIEFRHIY</sequence>
<dbReference type="AlphaFoldDB" id="A0A8D6SWY4"/>
<dbReference type="Proteomes" id="UP000679213">
    <property type="component" value="Chromosome I"/>
</dbReference>
<name>A0A8D6SWY4_9EURY</name>
<protein>
    <submittedName>
        <fullName evidence="2">Uncharacterized protein</fullName>
    </submittedName>
</protein>
<evidence type="ECO:0000313" key="2">
    <source>
        <dbReference type="EMBL" id="CAB3289379.1"/>
    </source>
</evidence>
<accession>A0A8D6SWY4</accession>
<reference evidence="2 3" key="1">
    <citation type="submission" date="2020-04" db="EMBL/GenBank/DDBJ databases">
        <authorList>
            <consortium name="Genoscope - CEA"/>
            <person name="William W."/>
        </authorList>
    </citation>
    <scope>NUCLEOTIDE SEQUENCE [LARGE SCALE GENOMIC DNA]</scope>
    <source>
        <strain evidence="2 3">SG7</strain>
    </source>
</reference>
<keyword evidence="3" id="KW-1185">Reference proteome</keyword>
<evidence type="ECO:0000313" key="3">
    <source>
        <dbReference type="Proteomes" id="UP000679213"/>
    </source>
</evidence>
<organism evidence="2 3">
    <name type="scientific">Methanocaldococcus lauensis</name>
    <dbReference type="NCBI Taxonomy" id="2546128"/>
    <lineage>
        <taxon>Archaea</taxon>
        <taxon>Methanobacteriati</taxon>
        <taxon>Methanobacteriota</taxon>
        <taxon>Methanomada group</taxon>
        <taxon>Methanococci</taxon>
        <taxon>Methanococcales</taxon>
        <taxon>Methanocaldococcaceae</taxon>
        <taxon>Methanocaldococcus</taxon>
    </lineage>
</organism>
<dbReference type="KEGG" id="mesg:MLAUSG7_1195"/>
<evidence type="ECO:0000256" key="1">
    <source>
        <dbReference type="SAM" id="Phobius"/>
    </source>
</evidence>
<keyword evidence="1" id="KW-0472">Membrane</keyword>
<gene>
    <name evidence="2" type="ORF">MLAUSG7_1195</name>
</gene>
<dbReference type="EMBL" id="LR792632">
    <property type="protein sequence ID" value="CAB3289379.1"/>
    <property type="molecule type" value="Genomic_DNA"/>
</dbReference>
<feature type="transmembrane region" description="Helical" evidence="1">
    <location>
        <begin position="12"/>
        <end position="37"/>
    </location>
</feature>
<proteinExistence type="predicted"/>
<keyword evidence="1" id="KW-0812">Transmembrane</keyword>
<keyword evidence="1" id="KW-1133">Transmembrane helix</keyword>